<name>A0A0C9LSI1_9FUNG</name>
<keyword evidence="1" id="KW-0472">Membrane</keyword>
<protein>
    <submittedName>
        <fullName evidence="2">Uncharacterized protein</fullName>
    </submittedName>
</protein>
<feature type="transmembrane region" description="Helical" evidence="1">
    <location>
        <begin position="143"/>
        <end position="164"/>
    </location>
</feature>
<evidence type="ECO:0000313" key="2">
    <source>
        <dbReference type="EMBL" id="GAN02795.1"/>
    </source>
</evidence>
<dbReference type="OrthoDB" id="2279776at2759"/>
<keyword evidence="1" id="KW-0812">Transmembrane</keyword>
<evidence type="ECO:0000256" key="1">
    <source>
        <dbReference type="SAM" id="Phobius"/>
    </source>
</evidence>
<evidence type="ECO:0000313" key="3">
    <source>
        <dbReference type="Proteomes" id="UP000053815"/>
    </source>
</evidence>
<feature type="transmembrane region" description="Helical" evidence="1">
    <location>
        <begin position="189"/>
        <end position="208"/>
    </location>
</feature>
<gene>
    <name evidence="2" type="ORF">MAM1_0028d02242</name>
</gene>
<reference evidence="2" key="1">
    <citation type="submission" date="2014-09" db="EMBL/GenBank/DDBJ databases">
        <title>Draft genome sequence of an oleaginous Mucoromycotina fungus Mucor ambiguus NBRC6742.</title>
        <authorList>
            <person name="Takeda I."/>
            <person name="Yamane N."/>
            <person name="Morita T."/>
            <person name="Tamano K."/>
            <person name="Machida M."/>
            <person name="Baker S."/>
            <person name="Koike H."/>
        </authorList>
    </citation>
    <scope>NUCLEOTIDE SEQUENCE</scope>
    <source>
        <strain evidence="2">NBRC 6742</strain>
    </source>
</reference>
<keyword evidence="1" id="KW-1133">Transmembrane helix</keyword>
<keyword evidence="3" id="KW-1185">Reference proteome</keyword>
<accession>A0A0C9LSI1</accession>
<dbReference type="AlphaFoldDB" id="A0A0C9LSI1"/>
<sequence>MASPFTTSDANVPFKQDQDAISLSSHVPEMHTTTIVTSQKHLLYVEDYDSLPPSYSVAQQQGQQMEQRGSERMLADVYDNGSSNETSELETAPLMAAEEAEDDDYRYPPTAPTIDQMEFGLPPDVNNSRKHTTRTKHYKVYRLYLAFTIFAIGITLMSAILATIDCYNSCKERDDCDKCPRTRREGFTAFFYITFILSSIAVIGKVVLRLLY</sequence>
<dbReference type="Proteomes" id="UP000053815">
    <property type="component" value="Unassembled WGS sequence"/>
</dbReference>
<proteinExistence type="predicted"/>
<dbReference type="EMBL" id="DF836317">
    <property type="protein sequence ID" value="GAN02795.1"/>
    <property type="molecule type" value="Genomic_DNA"/>
</dbReference>
<organism evidence="2">
    <name type="scientific">Mucor ambiguus</name>
    <dbReference type="NCBI Taxonomy" id="91626"/>
    <lineage>
        <taxon>Eukaryota</taxon>
        <taxon>Fungi</taxon>
        <taxon>Fungi incertae sedis</taxon>
        <taxon>Mucoromycota</taxon>
        <taxon>Mucoromycotina</taxon>
        <taxon>Mucoromycetes</taxon>
        <taxon>Mucorales</taxon>
        <taxon>Mucorineae</taxon>
        <taxon>Mucoraceae</taxon>
        <taxon>Mucor</taxon>
    </lineage>
</organism>